<reference evidence="1" key="1">
    <citation type="submission" date="2022-07" db="EMBL/GenBank/DDBJ databases">
        <title>Genome Sequence of Lecanicillium saksenae.</title>
        <authorList>
            <person name="Buettner E."/>
        </authorList>
    </citation>
    <scope>NUCLEOTIDE SEQUENCE</scope>
    <source>
        <strain evidence="1">VT-O1</strain>
    </source>
</reference>
<keyword evidence="2" id="KW-1185">Reference proteome</keyword>
<sequence>MVGGHELGPLVSGQLDGGNGGDDLGGGVAGLGVGGGEGLEGQLLDAVLGFIVCLLEPLGLELLVTGEISGCEGVLEGDTGGGTDGTLSLLVGEFLDEGREVERLYRRAVSM</sequence>
<evidence type="ECO:0000313" key="2">
    <source>
        <dbReference type="Proteomes" id="UP001148737"/>
    </source>
</evidence>
<proteinExistence type="predicted"/>
<gene>
    <name evidence="1" type="ORF">NLG97_g9059</name>
</gene>
<evidence type="ECO:0000313" key="1">
    <source>
        <dbReference type="EMBL" id="KAJ3476642.1"/>
    </source>
</evidence>
<protein>
    <submittedName>
        <fullName evidence="1">Uncharacterized protein</fullName>
    </submittedName>
</protein>
<organism evidence="1 2">
    <name type="scientific">Lecanicillium saksenae</name>
    <dbReference type="NCBI Taxonomy" id="468837"/>
    <lineage>
        <taxon>Eukaryota</taxon>
        <taxon>Fungi</taxon>
        <taxon>Dikarya</taxon>
        <taxon>Ascomycota</taxon>
        <taxon>Pezizomycotina</taxon>
        <taxon>Sordariomycetes</taxon>
        <taxon>Hypocreomycetidae</taxon>
        <taxon>Hypocreales</taxon>
        <taxon>Cordycipitaceae</taxon>
        <taxon>Lecanicillium</taxon>
    </lineage>
</organism>
<comment type="caution">
    <text evidence="1">The sequence shown here is derived from an EMBL/GenBank/DDBJ whole genome shotgun (WGS) entry which is preliminary data.</text>
</comment>
<name>A0ACC1QH35_9HYPO</name>
<accession>A0ACC1QH35</accession>
<dbReference type="Proteomes" id="UP001148737">
    <property type="component" value="Unassembled WGS sequence"/>
</dbReference>
<dbReference type="EMBL" id="JANAKD010001766">
    <property type="protein sequence ID" value="KAJ3476642.1"/>
    <property type="molecule type" value="Genomic_DNA"/>
</dbReference>